<evidence type="ECO:0000256" key="2">
    <source>
        <dbReference type="ARBA" id="ARBA00022630"/>
    </source>
</evidence>
<feature type="binding site" evidence="7">
    <location>
        <position position="179"/>
    </location>
    <ligand>
        <name>FMN</name>
        <dbReference type="ChEBI" id="CHEBI:58210"/>
    </ligand>
</feature>
<dbReference type="PIRSF" id="PIRSF000138">
    <property type="entry name" value="Al-hdrx_acd_dh"/>
    <property type="match status" value="1"/>
</dbReference>
<feature type="binding site" evidence="7">
    <location>
        <position position="131"/>
    </location>
    <ligand>
        <name>FMN</name>
        <dbReference type="ChEBI" id="CHEBI:58210"/>
    </ligand>
</feature>
<evidence type="ECO:0000256" key="3">
    <source>
        <dbReference type="ARBA" id="ARBA00022643"/>
    </source>
</evidence>
<feature type="binding site" evidence="7">
    <location>
        <position position="278"/>
    </location>
    <ligand>
        <name>FMN</name>
        <dbReference type="ChEBI" id="CHEBI:58210"/>
    </ligand>
</feature>
<keyword evidence="4" id="KW-0560">Oxidoreductase</keyword>
<dbReference type="Proteomes" id="UP000186878">
    <property type="component" value="Unassembled WGS sequence"/>
</dbReference>
<evidence type="ECO:0000256" key="5">
    <source>
        <dbReference type="ARBA" id="ARBA00024042"/>
    </source>
</evidence>
<feature type="binding site" evidence="7">
    <location>
        <begin position="332"/>
        <end position="336"/>
    </location>
    <ligand>
        <name>FMN</name>
        <dbReference type="ChEBI" id="CHEBI:58210"/>
    </ligand>
</feature>
<feature type="compositionally biased region" description="Basic and acidic residues" evidence="8">
    <location>
        <begin position="417"/>
        <end position="447"/>
    </location>
</feature>
<dbReference type="Gene3D" id="3.20.20.70">
    <property type="entry name" value="Aldolase class I"/>
    <property type="match status" value="1"/>
</dbReference>
<evidence type="ECO:0000256" key="4">
    <source>
        <dbReference type="ARBA" id="ARBA00023002"/>
    </source>
</evidence>
<feature type="binding site" evidence="7">
    <location>
        <begin position="102"/>
        <end position="104"/>
    </location>
    <ligand>
        <name>FMN</name>
        <dbReference type="ChEBI" id="CHEBI:58210"/>
    </ligand>
</feature>
<dbReference type="GO" id="GO:0016491">
    <property type="term" value="F:oxidoreductase activity"/>
    <property type="evidence" value="ECO:0007669"/>
    <property type="project" value="UniProtKB-KW"/>
</dbReference>
<dbReference type="InterPro" id="IPR000262">
    <property type="entry name" value="FMN-dep_DH"/>
</dbReference>
<dbReference type="InterPro" id="IPR008259">
    <property type="entry name" value="FMN_hydac_DH_AS"/>
</dbReference>
<dbReference type="Pfam" id="PF01070">
    <property type="entry name" value="FMN_dh"/>
    <property type="match status" value="1"/>
</dbReference>
<dbReference type="InterPro" id="IPR037396">
    <property type="entry name" value="FMN_HAD"/>
</dbReference>
<feature type="region of interest" description="Disordered" evidence="8">
    <location>
        <begin position="412"/>
        <end position="447"/>
    </location>
</feature>
<evidence type="ECO:0000259" key="9">
    <source>
        <dbReference type="PROSITE" id="PS51349"/>
    </source>
</evidence>
<keyword evidence="2 7" id="KW-0285">Flavoprotein</keyword>
<gene>
    <name evidence="10" type="ORF">BTW07_06680</name>
</gene>
<dbReference type="GO" id="GO:0010181">
    <property type="term" value="F:FMN binding"/>
    <property type="evidence" value="ECO:0007669"/>
    <property type="project" value="InterPro"/>
</dbReference>
<comment type="caution">
    <text evidence="10">The sequence shown here is derived from an EMBL/GenBank/DDBJ whole genome shotgun (WGS) entry which is preliminary data.</text>
</comment>
<keyword evidence="3 7" id="KW-0288">FMN</keyword>
<feature type="binding site" evidence="7">
    <location>
        <position position="153"/>
    </location>
    <ligand>
        <name>glyoxylate</name>
        <dbReference type="ChEBI" id="CHEBI:36655"/>
    </ligand>
</feature>
<dbReference type="InterPro" id="IPR013785">
    <property type="entry name" value="Aldolase_TIM"/>
</dbReference>
<dbReference type="CDD" id="cd02809">
    <property type="entry name" value="alpha_hydroxyacid_oxid_FMN"/>
    <property type="match status" value="1"/>
</dbReference>
<organism evidence="10 11">
    <name type="scientific">Salinicola socius</name>
    <dbReference type="NCBI Taxonomy" id="404433"/>
    <lineage>
        <taxon>Bacteria</taxon>
        <taxon>Pseudomonadati</taxon>
        <taxon>Pseudomonadota</taxon>
        <taxon>Gammaproteobacteria</taxon>
        <taxon>Oceanospirillales</taxon>
        <taxon>Halomonadaceae</taxon>
        <taxon>Salinicola</taxon>
    </lineage>
</organism>
<evidence type="ECO:0000256" key="6">
    <source>
        <dbReference type="PIRSR" id="PIRSR000138-1"/>
    </source>
</evidence>
<feature type="binding site" evidence="7">
    <location>
        <position position="300"/>
    </location>
    <ligand>
        <name>FMN</name>
        <dbReference type="ChEBI" id="CHEBI:58210"/>
    </ligand>
</feature>
<accession>A0A1Q8SU11</accession>
<comment type="similarity">
    <text evidence="5">Belongs to the FMN-dependent alpha-hydroxy acid dehydrogenase family.</text>
</comment>
<evidence type="ECO:0000256" key="8">
    <source>
        <dbReference type="SAM" id="MobiDB-lite"/>
    </source>
</evidence>
<feature type="binding site" evidence="7">
    <location>
        <position position="302"/>
    </location>
    <ligand>
        <name>glyoxylate</name>
        <dbReference type="ChEBI" id="CHEBI:36655"/>
    </ligand>
</feature>
<evidence type="ECO:0000313" key="11">
    <source>
        <dbReference type="Proteomes" id="UP000186878"/>
    </source>
</evidence>
<dbReference type="PROSITE" id="PS00557">
    <property type="entry name" value="FMN_HYDROXY_ACID_DH_1"/>
    <property type="match status" value="1"/>
</dbReference>
<dbReference type="InterPro" id="IPR012133">
    <property type="entry name" value="Alpha-hydoxy_acid_DH_FMN"/>
</dbReference>
<feature type="binding site" evidence="7">
    <location>
        <position position="151"/>
    </location>
    <ligand>
        <name>FMN</name>
        <dbReference type="ChEBI" id="CHEBI:58210"/>
    </ligand>
</feature>
<name>A0A1Q8SU11_9GAMM</name>
<feature type="binding site" evidence="7">
    <location>
        <begin position="355"/>
        <end position="356"/>
    </location>
    <ligand>
        <name>FMN</name>
        <dbReference type="ChEBI" id="CHEBI:58210"/>
    </ligand>
</feature>
<comment type="cofactor">
    <cofactor evidence="1">
        <name>FMN</name>
        <dbReference type="ChEBI" id="CHEBI:58210"/>
    </cofactor>
</comment>
<feature type="binding site" evidence="7">
    <location>
        <position position="49"/>
    </location>
    <ligand>
        <name>glyoxylate</name>
        <dbReference type="ChEBI" id="CHEBI:36655"/>
    </ligand>
</feature>
<dbReference type="EMBL" id="MSDO01000007">
    <property type="protein sequence ID" value="OLO04903.1"/>
    <property type="molecule type" value="Genomic_DNA"/>
</dbReference>
<reference evidence="10 11" key="1">
    <citation type="submission" date="2016-12" db="EMBL/GenBank/DDBJ databases">
        <title>Draft genome sequences of strains Salinicola socius SMB35, Salinicola sp. MH3R3-1 and Chromohalobacter sp. SMB17 from the Verkhnekamsk potash mining region of Russia.</title>
        <authorList>
            <person name="Mavrodi D.V."/>
            <person name="Olsson B.E."/>
            <person name="Korsakova E.S."/>
            <person name="Pyankova A."/>
            <person name="Mavrodi O.V."/>
            <person name="Plotnikova E.G."/>
        </authorList>
    </citation>
    <scope>NUCLEOTIDE SEQUENCE [LARGE SCALE GENOMIC DNA]</scope>
    <source>
        <strain evidence="10 11">SMB35</strain>
    </source>
</reference>
<proteinExistence type="inferred from homology"/>
<dbReference type="PANTHER" id="PTHR10578">
    <property type="entry name" value="S -2-HYDROXY-ACID OXIDASE-RELATED"/>
    <property type="match status" value="1"/>
</dbReference>
<protein>
    <submittedName>
        <fullName evidence="10">Alpha-hydroxy-acid oxidizing enzyme</fullName>
    </submittedName>
</protein>
<evidence type="ECO:0000313" key="10">
    <source>
        <dbReference type="EMBL" id="OLO04903.1"/>
    </source>
</evidence>
<dbReference type="PROSITE" id="PS51349">
    <property type="entry name" value="FMN_HYDROXY_ACID_DH_2"/>
    <property type="match status" value="1"/>
</dbReference>
<feature type="domain" description="FMN hydroxy acid dehydrogenase" evidence="9">
    <location>
        <begin position="23"/>
        <end position="406"/>
    </location>
</feature>
<dbReference type="AlphaFoldDB" id="A0A1Q8SU11"/>
<feature type="binding site" evidence="7">
    <location>
        <position position="305"/>
    </location>
    <ligand>
        <name>glyoxylate</name>
        <dbReference type="ChEBI" id="CHEBI:36655"/>
    </ligand>
</feature>
<keyword evidence="11" id="KW-1185">Reference proteome</keyword>
<feature type="active site" description="Proton acceptor" evidence="6">
    <location>
        <position position="302"/>
    </location>
</feature>
<evidence type="ECO:0000256" key="7">
    <source>
        <dbReference type="PIRSR" id="PIRSR000138-2"/>
    </source>
</evidence>
<evidence type="ECO:0000256" key="1">
    <source>
        <dbReference type="ARBA" id="ARBA00001917"/>
    </source>
</evidence>
<dbReference type="PANTHER" id="PTHR10578:SF107">
    <property type="entry name" value="2-HYDROXYACID OXIDASE 1"/>
    <property type="match status" value="1"/>
</dbReference>
<dbReference type="SUPFAM" id="SSF51395">
    <property type="entry name" value="FMN-linked oxidoreductases"/>
    <property type="match status" value="1"/>
</dbReference>
<sequence length="447" mass="49085">MERSMPISIRTLLADARSAVTRRRLARIHNLHDFEAAARRYLPHSVFSYIANAAEDGQSSRANRHAFGDYGFMPRVLVDVSQVSQATILFDLPVSSPFGIAPMGLGALWAYRADIVLADASASAGIPMIMSGSSLIRMETLADRGDATWFQAYLPAGREAIRSLVARVQAAGFTTLVITLDTPVATNPDNNRRAGFSSPMKPSVRLAWDGISHPGWLFNTFLRTLHHHGMPHFENNYASRGAPIFSPHVNRDISDRGHLNWDDLAFIRDIWPGRLVLKSVLHPTDAKRAQALGVDALIVSNHGGRQLDGAVSPLYALADIIAAVGDLPVMIDSGFRRGTDVLKALALGARFVFIGRPFAYAAAVGGEPGVAHAIELMTAEIRRDMALLGITRLDQLRRDHLVALTSMAERCLSNDSDPGRHDSLEHPLCRDHHTDRENHRQEARTEN</sequence>
<dbReference type="STRING" id="404433.BTW07_06680"/>